<dbReference type="CDD" id="cd19357">
    <property type="entry name" value="TenA_E_At3g16990-like"/>
    <property type="match status" value="1"/>
</dbReference>
<dbReference type="Proteomes" id="UP000018144">
    <property type="component" value="Unassembled WGS sequence"/>
</dbReference>
<organism evidence="1 2">
    <name type="scientific">Pyronema omphalodes (strain CBS 100304)</name>
    <name type="common">Pyronema confluens</name>
    <dbReference type="NCBI Taxonomy" id="1076935"/>
    <lineage>
        <taxon>Eukaryota</taxon>
        <taxon>Fungi</taxon>
        <taxon>Dikarya</taxon>
        <taxon>Ascomycota</taxon>
        <taxon>Pezizomycotina</taxon>
        <taxon>Pezizomycetes</taxon>
        <taxon>Pezizales</taxon>
        <taxon>Pyronemataceae</taxon>
        <taxon>Pyronema</taxon>
    </lineage>
</organism>
<evidence type="ECO:0000313" key="1">
    <source>
        <dbReference type="EMBL" id="CCX07330.1"/>
    </source>
</evidence>
<dbReference type="OrthoDB" id="37730at2759"/>
<name>U4KZY2_PYROM</name>
<evidence type="ECO:0000313" key="2">
    <source>
        <dbReference type="Proteomes" id="UP000018144"/>
    </source>
</evidence>
<proteinExistence type="predicted"/>
<dbReference type="EMBL" id="HF935349">
    <property type="protein sequence ID" value="CCX07330.1"/>
    <property type="molecule type" value="Genomic_DNA"/>
</dbReference>
<protein>
    <submittedName>
        <fullName evidence="1">Similar to Uncharacterized protein C530.07c acc. no. O59743</fullName>
    </submittedName>
</protein>
<dbReference type="InterPro" id="IPR016084">
    <property type="entry name" value="Haem_Oase-like_multi-hlx"/>
</dbReference>
<dbReference type="STRING" id="1076935.U4KZY2"/>
<keyword evidence="2" id="KW-1185">Reference proteome</keyword>
<dbReference type="SUPFAM" id="SSF48613">
    <property type="entry name" value="Heme oxygenase-like"/>
    <property type="match status" value="1"/>
</dbReference>
<dbReference type="AlphaFoldDB" id="U4KZY2"/>
<dbReference type="eggNOG" id="ENOG502TGXA">
    <property type="taxonomic scope" value="Eukaryota"/>
</dbReference>
<dbReference type="Gene3D" id="1.20.910.10">
    <property type="entry name" value="Heme oxygenase-like"/>
    <property type="match status" value="1"/>
</dbReference>
<reference evidence="1 2" key="1">
    <citation type="journal article" date="2013" name="PLoS Genet.">
        <title>The genome and development-dependent transcriptomes of Pyronema confluens: a window into fungal evolution.</title>
        <authorList>
            <person name="Traeger S."/>
            <person name="Altegoer F."/>
            <person name="Freitag M."/>
            <person name="Gabaldon T."/>
            <person name="Kempken F."/>
            <person name="Kumar A."/>
            <person name="Marcet-Houben M."/>
            <person name="Poggeler S."/>
            <person name="Stajich J.E."/>
            <person name="Nowrousian M."/>
        </authorList>
    </citation>
    <scope>NUCLEOTIDE SEQUENCE [LARGE SCALE GENOMIC DNA]</scope>
    <source>
        <strain evidence="2">CBS 100304</strain>
        <tissue evidence="1">Vegetative mycelium</tissue>
    </source>
</reference>
<accession>U4KZY2</accession>
<dbReference type="OMA" id="SPACYEY"/>
<sequence length="265" mass="30178">MTSTLLQSFDLTSALADATINTPFIRHLSSATLPAENFDKWLYNDYIYVRAGIHFTAHLIDSIPRTVPEGINDVDYDANAMLTELKTRLAGGYNTLRDELGEFRKRAEARSIELPALRPVGPILKSVDENPETEIDSEILMEELKTIENVDERCVKHMQFMVNLKKEHWTTQLASLWLSEKVYCDAMWAVKDSAEFGKLEEGIAGFVGWWANDGFREYVGLLERDTGRTQEGEAWGKDRERTRQVLLQLLEGEKGFWGIAEDGLE</sequence>
<gene>
    <name evidence="1" type="ORF">PCON_06919</name>
</gene>